<keyword evidence="1" id="KW-1133">Transmembrane helix</keyword>
<evidence type="ECO:0000313" key="2">
    <source>
        <dbReference type="EMBL" id="DAF62666.1"/>
    </source>
</evidence>
<organism evidence="2">
    <name type="scientific">Siphoviridae sp. ctuBK6</name>
    <dbReference type="NCBI Taxonomy" id="2827963"/>
    <lineage>
        <taxon>Viruses</taxon>
        <taxon>Duplodnaviria</taxon>
        <taxon>Heunggongvirae</taxon>
        <taxon>Uroviricota</taxon>
        <taxon>Caudoviricetes</taxon>
    </lineage>
</organism>
<keyword evidence="1" id="KW-0472">Membrane</keyword>
<name>A0A8S5TIQ3_9CAUD</name>
<sequence length="40" mass="4676">MLNKINKATIITSISLTTGLVFWAGVWIAKQLYWEIMEYK</sequence>
<evidence type="ECO:0000256" key="1">
    <source>
        <dbReference type="SAM" id="Phobius"/>
    </source>
</evidence>
<protein>
    <submittedName>
        <fullName evidence="2">Uncharacterized protein</fullName>
    </submittedName>
</protein>
<reference evidence="2" key="1">
    <citation type="journal article" date="2021" name="Proc. Natl. Acad. Sci. U.S.A.">
        <title>A Catalog of Tens of Thousands of Viruses from Human Metagenomes Reveals Hidden Associations with Chronic Diseases.</title>
        <authorList>
            <person name="Tisza M.J."/>
            <person name="Buck C.B."/>
        </authorList>
    </citation>
    <scope>NUCLEOTIDE SEQUENCE</scope>
    <source>
        <strain evidence="2">CtuBK6</strain>
    </source>
</reference>
<dbReference type="EMBL" id="BK032826">
    <property type="protein sequence ID" value="DAF62666.1"/>
    <property type="molecule type" value="Genomic_DNA"/>
</dbReference>
<keyword evidence="1" id="KW-0812">Transmembrane</keyword>
<feature type="transmembrane region" description="Helical" evidence="1">
    <location>
        <begin position="9"/>
        <end position="29"/>
    </location>
</feature>
<accession>A0A8S5TIQ3</accession>
<proteinExistence type="predicted"/>